<dbReference type="AlphaFoldDB" id="A0A644ZC61"/>
<proteinExistence type="predicted"/>
<evidence type="ECO:0000313" key="2">
    <source>
        <dbReference type="EMBL" id="MPM37471.1"/>
    </source>
</evidence>
<dbReference type="EMBL" id="VSSQ01007956">
    <property type="protein sequence ID" value="MPM37471.1"/>
    <property type="molecule type" value="Genomic_DNA"/>
</dbReference>
<sequence length="90" mass="10388">MIGLFSFAVIGIFHPIVIKGEYYFSDKIWPLFLIAGLIFLGLSVMTNGVVLSSFFAILGFTCLWSIRELKEQRERVKRGWFPQNPNRKSM</sequence>
<comment type="caution">
    <text evidence="2">The sequence shown here is derived from an EMBL/GenBank/DDBJ whole genome shotgun (WGS) entry which is preliminary data.</text>
</comment>
<accession>A0A644ZC61</accession>
<name>A0A644ZC61_9ZZZZ</name>
<dbReference type="Pfam" id="PF14898">
    <property type="entry name" value="DUF4491"/>
    <property type="match status" value="1"/>
</dbReference>
<keyword evidence="1" id="KW-1133">Transmembrane helix</keyword>
<feature type="transmembrane region" description="Helical" evidence="1">
    <location>
        <begin position="31"/>
        <end position="64"/>
    </location>
</feature>
<evidence type="ECO:0000256" key="1">
    <source>
        <dbReference type="SAM" id="Phobius"/>
    </source>
</evidence>
<protein>
    <recommendedName>
        <fullName evidence="3">DUF4491 domain-containing protein</fullName>
    </recommendedName>
</protein>
<reference evidence="2" key="1">
    <citation type="submission" date="2019-08" db="EMBL/GenBank/DDBJ databases">
        <authorList>
            <person name="Kucharzyk K."/>
            <person name="Murdoch R.W."/>
            <person name="Higgins S."/>
            <person name="Loffler F."/>
        </authorList>
    </citation>
    <scope>NUCLEOTIDE SEQUENCE</scope>
</reference>
<keyword evidence="1" id="KW-0812">Transmembrane</keyword>
<dbReference type="InterPro" id="IPR027890">
    <property type="entry name" value="DUF4491"/>
</dbReference>
<keyword evidence="1" id="KW-0472">Membrane</keyword>
<gene>
    <name evidence="2" type="ORF">SDC9_84088</name>
</gene>
<organism evidence="2">
    <name type="scientific">bioreactor metagenome</name>
    <dbReference type="NCBI Taxonomy" id="1076179"/>
    <lineage>
        <taxon>unclassified sequences</taxon>
        <taxon>metagenomes</taxon>
        <taxon>ecological metagenomes</taxon>
    </lineage>
</organism>
<evidence type="ECO:0008006" key="3">
    <source>
        <dbReference type="Google" id="ProtNLM"/>
    </source>
</evidence>